<organism evidence="1 2">
    <name type="scientific">Austropuccinia psidii MF-1</name>
    <dbReference type="NCBI Taxonomy" id="1389203"/>
    <lineage>
        <taxon>Eukaryota</taxon>
        <taxon>Fungi</taxon>
        <taxon>Dikarya</taxon>
        <taxon>Basidiomycota</taxon>
        <taxon>Pucciniomycotina</taxon>
        <taxon>Pucciniomycetes</taxon>
        <taxon>Pucciniales</taxon>
        <taxon>Sphaerophragmiaceae</taxon>
        <taxon>Austropuccinia</taxon>
    </lineage>
</organism>
<reference evidence="1" key="1">
    <citation type="submission" date="2021-03" db="EMBL/GenBank/DDBJ databases">
        <title>Draft genome sequence of rust myrtle Austropuccinia psidii MF-1, a brazilian biotype.</title>
        <authorList>
            <person name="Quecine M.C."/>
            <person name="Pachon D.M.R."/>
            <person name="Bonatelli M.L."/>
            <person name="Correr F.H."/>
            <person name="Franceschini L.M."/>
            <person name="Leite T.F."/>
            <person name="Margarido G.R.A."/>
            <person name="Almeida C.A."/>
            <person name="Ferrarezi J.A."/>
            <person name="Labate C.A."/>
        </authorList>
    </citation>
    <scope>NUCLEOTIDE SEQUENCE</scope>
    <source>
        <strain evidence="1">MF-1</strain>
    </source>
</reference>
<accession>A0A9Q3CA23</accession>
<protein>
    <submittedName>
        <fullName evidence="1">Uncharacterized protein</fullName>
    </submittedName>
</protein>
<dbReference type="AlphaFoldDB" id="A0A9Q3CA23"/>
<evidence type="ECO:0000313" key="2">
    <source>
        <dbReference type="Proteomes" id="UP000765509"/>
    </source>
</evidence>
<dbReference type="EMBL" id="AVOT02006309">
    <property type="protein sequence ID" value="MBW0481246.1"/>
    <property type="molecule type" value="Genomic_DNA"/>
</dbReference>
<keyword evidence="2" id="KW-1185">Reference proteome</keyword>
<evidence type="ECO:0000313" key="1">
    <source>
        <dbReference type="EMBL" id="MBW0481246.1"/>
    </source>
</evidence>
<name>A0A9Q3CA23_9BASI</name>
<comment type="caution">
    <text evidence="1">The sequence shown here is derived from an EMBL/GenBank/DDBJ whole genome shotgun (WGS) entry which is preliminary data.</text>
</comment>
<dbReference type="Proteomes" id="UP000765509">
    <property type="component" value="Unassembled WGS sequence"/>
</dbReference>
<proteinExistence type="predicted"/>
<gene>
    <name evidence="1" type="ORF">O181_020961</name>
</gene>
<sequence>MSFNFTPLPQCLKFKKKAPPLPHSQTHSDDFIIRTKPDSAHHQNDLKDDETIIPSLDVIFRTKTNIGYNEDNNTKKNHKIKLTQIQRQHIHGSEQIMSHLGHLNTTYKNFSNISIDNKTANSSRLKLPSLNTSPHSYLIIDKTKGHFYLLSFMESPLLNILLATLKS</sequence>